<feature type="domain" description="Radical SAM core" evidence="5">
    <location>
        <begin position="13"/>
        <end position="218"/>
    </location>
</feature>
<dbReference type="KEGG" id="sgy:Sgly_2725"/>
<dbReference type="GO" id="GO:0051536">
    <property type="term" value="F:iron-sulfur cluster binding"/>
    <property type="evidence" value="ECO:0007669"/>
    <property type="project" value="UniProtKB-KW"/>
</dbReference>
<dbReference type="Proteomes" id="UP000007488">
    <property type="component" value="Chromosome"/>
</dbReference>
<proteinExistence type="predicted"/>
<keyword evidence="4" id="KW-0411">Iron-sulfur</keyword>
<gene>
    <name evidence="6" type="ordered locus">Sgly_2725</name>
</gene>
<dbReference type="OrthoDB" id="9782387at2"/>
<sequence length="222" mass="24597">MLVDIEPFSLVDYPGLIAATVFFSGCNFRCGYCHNPTLVKNEGKPGISTGEVCSFLQTRQGLLDGVCLTGGEPLLSGEVKTLAKGIKELGFKLKLDTNGSNLEKLKEIAPFLDYIALDIKAAPEKYAQLTNCPEAWTKVGRTVNWLRTSGIQHEFRTTVLPVWHSPEELRLIREYLGAGEKWILQQFREPPGGVLDGKTYEGFSDGELREMARKLGCETRGL</sequence>
<evidence type="ECO:0000259" key="5">
    <source>
        <dbReference type="PROSITE" id="PS51918"/>
    </source>
</evidence>
<evidence type="ECO:0000256" key="1">
    <source>
        <dbReference type="ARBA" id="ARBA00022691"/>
    </source>
</evidence>
<dbReference type="GO" id="GO:0046872">
    <property type="term" value="F:metal ion binding"/>
    <property type="evidence" value="ECO:0007669"/>
    <property type="project" value="UniProtKB-KW"/>
</dbReference>
<dbReference type="InterPro" id="IPR012840">
    <property type="entry name" value="NrdG2"/>
</dbReference>
<dbReference type="HOGENOM" id="CLU_078147_2_1_9"/>
<evidence type="ECO:0000256" key="4">
    <source>
        <dbReference type="ARBA" id="ARBA00023014"/>
    </source>
</evidence>
<dbReference type="RefSeq" id="WP_013625818.1">
    <property type="nucleotide sequence ID" value="NC_015172.1"/>
</dbReference>
<accession>F0SXT7</accession>
<evidence type="ECO:0000313" key="6">
    <source>
        <dbReference type="EMBL" id="ADY56998.1"/>
    </source>
</evidence>
<protein>
    <submittedName>
        <fullName evidence="6">Anaerobic ribonucleoside-triphosphate reductase activating protein</fullName>
    </submittedName>
</protein>
<dbReference type="PANTHER" id="PTHR11228:SF27">
    <property type="entry name" value="GLYCYL-RADICAL ENZYME ACTIVATING ENZYME MJ1227-RELATED"/>
    <property type="match status" value="1"/>
</dbReference>
<reference evidence="7" key="2">
    <citation type="submission" date="2011-02" db="EMBL/GenBank/DDBJ databases">
        <title>The complete genome of Syntrophobotulus glycolicus DSM 8271.</title>
        <authorList>
            <person name="Lucas S."/>
            <person name="Copeland A."/>
            <person name="Lapidus A."/>
            <person name="Bruce D."/>
            <person name="Goodwin L."/>
            <person name="Pitluck S."/>
            <person name="Kyrpides N."/>
            <person name="Mavromatis K."/>
            <person name="Pagani I."/>
            <person name="Ivanova N."/>
            <person name="Mikhailova N."/>
            <person name="Chertkov O."/>
            <person name="Held B."/>
            <person name="Detter J.C."/>
            <person name="Tapia R."/>
            <person name="Han C."/>
            <person name="Land M."/>
            <person name="Hauser L."/>
            <person name="Markowitz V."/>
            <person name="Cheng J.-F."/>
            <person name="Hugenholtz P."/>
            <person name="Woyke T."/>
            <person name="Wu D."/>
            <person name="Spring S."/>
            <person name="Schroeder M."/>
            <person name="Brambilla E."/>
            <person name="Klenk H.-P."/>
            <person name="Eisen J.A."/>
        </authorList>
    </citation>
    <scope>NUCLEOTIDE SEQUENCE [LARGE SCALE GENOMIC DNA]</scope>
    <source>
        <strain evidence="7">DSM 8271 / FlGlyR</strain>
    </source>
</reference>
<dbReference type="InterPro" id="IPR013785">
    <property type="entry name" value="Aldolase_TIM"/>
</dbReference>
<dbReference type="Pfam" id="PF04055">
    <property type="entry name" value="Radical_SAM"/>
    <property type="match status" value="1"/>
</dbReference>
<dbReference type="eggNOG" id="COG1180">
    <property type="taxonomic scope" value="Bacteria"/>
</dbReference>
<dbReference type="InterPro" id="IPR058240">
    <property type="entry name" value="rSAM_sf"/>
</dbReference>
<dbReference type="InterPro" id="IPR007197">
    <property type="entry name" value="rSAM"/>
</dbReference>
<dbReference type="EMBL" id="CP002547">
    <property type="protein sequence ID" value="ADY56998.1"/>
    <property type="molecule type" value="Genomic_DNA"/>
</dbReference>
<evidence type="ECO:0000256" key="3">
    <source>
        <dbReference type="ARBA" id="ARBA00023004"/>
    </source>
</evidence>
<name>F0SXT7_SYNGF</name>
<reference evidence="6 7" key="1">
    <citation type="journal article" date="2011" name="Stand. Genomic Sci.">
        <title>Complete genome sequence of Syntrophobotulus glycolicus type strain (FlGlyR).</title>
        <authorList>
            <person name="Han C."/>
            <person name="Mwirichia R."/>
            <person name="Chertkov O."/>
            <person name="Held B."/>
            <person name="Lapidus A."/>
            <person name="Nolan M."/>
            <person name="Lucas S."/>
            <person name="Hammon N."/>
            <person name="Deshpande S."/>
            <person name="Cheng J.F."/>
            <person name="Tapia R."/>
            <person name="Goodwin L."/>
            <person name="Pitluck S."/>
            <person name="Huntemann M."/>
            <person name="Liolios K."/>
            <person name="Ivanova N."/>
            <person name="Pagani I."/>
            <person name="Mavromatis K."/>
            <person name="Ovchinikova G."/>
            <person name="Pati A."/>
            <person name="Chen A."/>
            <person name="Palaniappan K."/>
            <person name="Land M."/>
            <person name="Hauser L."/>
            <person name="Brambilla E.M."/>
            <person name="Rohde M."/>
            <person name="Spring S."/>
            <person name="Sikorski J."/>
            <person name="Goker M."/>
            <person name="Woyke T."/>
            <person name="Bristow J."/>
            <person name="Eisen J.A."/>
            <person name="Markowitz V."/>
            <person name="Hugenholtz P."/>
            <person name="Kyrpides N.C."/>
            <person name="Klenk H.P."/>
            <person name="Detter J.C."/>
        </authorList>
    </citation>
    <scope>NUCLEOTIDE SEQUENCE [LARGE SCALE GENOMIC DNA]</scope>
    <source>
        <strain evidence="7">DSM 8271 / FlGlyR</strain>
    </source>
</reference>
<keyword evidence="7" id="KW-1185">Reference proteome</keyword>
<dbReference type="SFLD" id="SFLDG01094">
    <property type="entry name" value="Uncharacterised_Radical_SAM_Su"/>
    <property type="match status" value="1"/>
</dbReference>
<organism evidence="6 7">
    <name type="scientific">Syntrophobotulus glycolicus (strain DSM 8271 / FlGlyR)</name>
    <dbReference type="NCBI Taxonomy" id="645991"/>
    <lineage>
        <taxon>Bacteria</taxon>
        <taxon>Bacillati</taxon>
        <taxon>Bacillota</taxon>
        <taxon>Clostridia</taxon>
        <taxon>Eubacteriales</taxon>
        <taxon>Desulfitobacteriaceae</taxon>
        <taxon>Syntrophobotulus</taxon>
    </lineage>
</organism>
<dbReference type="SUPFAM" id="SSF102114">
    <property type="entry name" value="Radical SAM enzymes"/>
    <property type="match status" value="1"/>
</dbReference>
<dbReference type="STRING" id="645991.Sgly_2725"/>
<dbReference type="PANTHER" id="PTHR11228">
    <property type="entry name" value="RADICAL SAM DOMAIN PROTEIN"/>
    <property type="match status" value="1"/>
</dbReference>
<keyword evidence="3" id="KW-0408">Iron</keyword>
<evidence type="ECO:0000256" key="2">
    <source>
        <dbReference type="ARBA" id="ARBA00022723"/>
    </source>
</evidence>
<dbReference type="InterPro" id="IPR050377">
    <property type="entry name" value="Radical_SAM_PqqE_MftC-like"/>
</dbReference>
<keyword evidence="1" id="KW-0949">S-adenosyl-L-methionine</keyword>
<dbReference type="GO" id="GO:0003824">
    <property type="term" value="F:catalytic activity"/>
    <property type="evidence" value="ECO:0007669"/>
    <property type="project" value="InterPro"/>
</dbReference>
<dbReference type="CDD" id="cd01335">
    <property type="entry name" value="Radical_SAM"/>
    <property type="match status" value="1"/>
</dbReference>
<dbReference type="PROSITE" id="PS51918">
    <property type="entry name" value="RADICAL_SAM"/>
    <property type="match status" value="1"/>
</dbReference>
<evidence type="ECO:0000313" key="7">
    <source>
        <dbReference type="Proteomes" id="UP000007488"/>
    </source>
</evidence>
<dbReference type="Gene3D" id="3.20.20.70">
    <property type="entry name" value="Aldolase class I"/>
    <property type="match status" value="1"/>
</dbReference>
<keyword evidence="2" id="KW-0479">Metal-binding</keyword>
<dbReference type="SFLD" id="SFLDS00029">
    <property type="entry name" value="Radical_SAM"/>
    <property type="match status" value="1"/>
</dbReference>
<dbReference type="NCBIfam" id="TIGR02495">
    <property type="entry name" value="NrdG2"/>
    <property type="match status" value="1"/>
</dbReference>
<dbReference type="AlphaFoldDB" id="F0SXT7"/>